<dbReference type="EMBL" id="CP003600">
    <property type="protein sequence ID" value="AFY96656.1"/>
    <property type="molecule type" value="Genomic_DNA"/>
</dbReference>
<dbReference type="AlphaFoldDB" id="K9UQC9"/>
<feature type="transmembrane region" description="Helical" evidence="2">
    <location>
        <begin position="513"/>
        <end position="536"/>
    </location>
</feature>
<organism evidence="4 5">
    <name type="scientific">Chamaesiphon minutus (strain ATCC 27169 / PCC 6605)</name>
    <dbReference type="NCBI Taxonomy" id="1173020"/>
    <lineage>
        <taxon>Bacteria</taxon>
        <taxon>Bacillati</taxon>
        <taxon>Cyanobacteriota</taxon>
        <taxon>Cyanophyceae</taxon>
        <taxon>Gomontiellales</taxon>
        <taxon>Chamaesiphonaceae</taxon>
        <taxon>Chamaesiphon</taxon>
    </lineage>
</organism>
<keyword evidence="4" id="KW-0418">Kinase</keyword>
<proteinExistence type="inferred from homology"/>
<dbReference type="PANTHER" id="PTHR10566">
    <property type="entry name" value="CHAPERONE-ACTIVITY OF BC1 COMPLEX CABC1 -RELATED"/>
    <property type="match status" value="1"/>
</dbReference>
<keyword evidence="2" id="KW-1133">Transmembrane helix</keyword>
<dbReference type="InterPro" id="IPR011009">
    <property type="entry name" value="Kinase-like_dom_sf"/>
</dbReference>
<evidence type="ECO:0000313" key="5">
    <source>
        <dbReference type="Proteomes" id="UP000010366"/>
    </source>
</evidence>
<comment type="similarity">
    <text evidence="1">Belongs to the protein kinase superfamily. ADCK protein kinase family.</text>
</comment>
<feature type="domain" description="ABC1 atypical kinase-like" evidence="3">
    <location>
        <begin position="113"/>
        <end position="357"/>
    </location>
</feature>
<keyword evidence="5" id="KW-1185">Reference proteome</keyword>
<protein>
    <submittedName>
        <fullName evidence="4">Putative unusual protein kinase</fullName>
    </submittedName>
</protein>
<dbReference type="KEGG" id="cmp:Cha6605_5801"/>
<keyword evidence="2" id="KW-0472">Membrane</keyword>
<feature type="transmembrane region" description="Helical" evidence="2">
    <location>
        <begin position="542"/>
        <end position="567"/>
    </location>
</feature>
<gene>
    <name evidence="4" type="ORF">Cha6605_5801</name>
</gene>
<accession>K9UQC9</accession>
<name>K9UQC9_CHAP6</name>
<dbReference type="Proteomes" id="UP000010366">
    <property type="component" value="Chromosome"/>
</dbReference>
<dbReference type="HOGENOM" id="CLU_006533_0_3_3"/>
<dbReference type="PATRIC" id="fig|1173020.3.peg.6677"/>
<sequence>MRRLGSRRQLPVLSPSVAPTRQIHSSAMQFRWQRAKYSPLARQFDIFTAAISLGLSLLRDVLLPTKNERYHRRRAQKLVTTAIGLGPTFIKIGQSLSTRVDFFPPIYTEALSQLQDRVPAFSVDAAIEIIETQLGAAIETLFSYFDPIPLAAASLGQVHRAKLRTGTDVVIKVQRPGLRQLFELDFQVIDRLLWWVELLLPKKRSAELRAIYQEFFTLLFQEIDYTQEGQNADRFRINFSEHKSITVPEIYWKYTTAQVLTMSYLPGIKIDDRATLEACGFDPKKINQLGICCYLQQLLVDGFFQADPHPGNMAIAADGKLVVYDFGMMVELKEISTERTIETFWAVMKKDENAVTNNLIELGLIERVEDMRPIKRVIGFLLERFTERPVDVREFERIKSEITALFIQQPFKMSPEMSFILKALSTLDGIARTLDPEYNLVAAAQPFIRSVAVAESGNVITKFGRQAVSYIKYKLTQPSANKLLIRSLKEQLEQRELELSLRSQAADRSIQRLYLIIYNLLSFSLAGFSAIGAILLTATQPVWSLTLLGFAGICGLMWLYFFLNLIVKFRLFS</sequence>
<evidence type="ECO:0000256" key="1">
    <source>
        <dbReference type="ARBA" id="ARBA00009670"/>
    </source>
</evidence>
<dbReference type="PANTHER" id="PTHR10566:SF113">
    <property type="entry name" value="PROTEIN ACTIVITY OF BC1 COMPLEX KINASE 7, CHLOROPLASTIC"/>
    <property type="match status" value="1"/>
</dbReference>
<keyword evidence="2" id="KW-0812">Transmembrane</keyword>
<evidence type="ECO:0000256" key="2">
    <source>
        <dbReference type="SAM" id="Phobius"/>
    </source>
</evidence>
<dbReference type="CDD" id="cd05121">
    <property type="entry name" value="ABC1_ADCK3-like"/>
    <property type="match status" value="1"/>
</dbReference>
<reference evidence="4 5" key="1">
    <citation type="submission" date="2012-05" db="EMBL/GenBank/DDBJ databases">
        <title>Finished chromosome of genome of Chamaesiphon sp. PCC 6605.</title>
        <authorList>
            <consortium name="US DOE Joint Genome Institute"/>
            <person name="Gugger M."/>
            <person name="Coursin T."/>
            <person name="Rippka R."/>
            <person name="Tandeau De Marsac N."/>
            <person name="Huntemann M."/>
            <person name="Wei C.-L."/>
            <person name="Han J."/>
            <person name="Detter J.C."/>
            <person name="Han C."/>
            <person name="Tapia R."/>
            <person name="Chen A."/>
            <person name="Kyrpides N."/>
            <person name="Mavromatis K."/>
            <person name="Markowitz V."/>
            <person name="Szeto E."/>
            <person name="Ivanova N."/>
            <person name="Pagani I."/>
            <person name="Pati A."/>
            <person name="Goodwin L."/>
            <person name="Nordberg H.P."/>
            <person name="Cantor M.N."/>
            <person name="Hua S.X."/>
            <person name="Woyke T."/>
            <person name="Kerfeld C.A."/>
        </authorList>
    </citation>
    <scope>NUCLEOTIDE SEQUENCE [LARGE SCALE GENOMIC DNA]</scope>
    <source>
        <strain evidence="5">ATCC 27169 / PCC 6605</strain>
    </source>
</reference>
<dbReference type="InterPro" id="IPR050154">
    <property type="entry name" value="UbiB_kinase"/>
</dbReference>
<dbReference type="Pfam" id="PF03109">
    <property type="entry name" value="ABC1"/>
    <property type="match status" value="1"/>
</dbReference>
<dbReference type="RefSeq" id="WP_015162731.1">
    <property type="nucleotide sequence ID" value="NC_019697.1"/>
</dbReference>
<evidence type="ECO:0000313" key="4">
    <source>
        <dbReference type="EMBL" id="AFY96656.1"/>
    </source>
</evidence>
<dbReference type="GO" id="GO:0016301">
    <property type="term" value="F:kinase activity"/>
    <property type="evidence" value="ECO:0007669"/>
    <property type="project" value="UniProtKB-KW"/>
</dbReference>
<dbReference type="eggNOG" id="COG0661">
    <property type="taxonomic scope" value="Bacteria"/>
</dbReference>
<dbReference type="STRING" id="1173020.Cha6605_5801"/>
<dbReference type="SUPFAM" id="SSF56112">
    <property type="entry name" value="Protein kinase-like (PK-like)"/>
    <property type="match status" value="1"/>
</dbReference>
<keyword evidence="4" id="KW-0808">Transferase</keyword>
<evidence type="ECO:0000259" key="3">
    <source>
        <dbReference type="Pfam" id="PF03109"/>
    </source>
</evidence>
<dbReference type="InterPro" id="IPR004147">
    <property type="entry name" value="ABC1_dom"/>
</dbReference>